<organism evidence="9 10">
    <name type="scientific">Longibaculum muris</name>
    <dbReference type="NCBI Taxonomy" id="1796628"/>
    <lineage>
        <taxon>Bacteria</taxon>
        <taxon>Bacillati</taxon>
        <taxon>Bacillota</taxon>
        <taxon>Erysipelotrichia</taxon>
        <taxon>Erysipelotrichales</taxon>
        <taxon>Coprobacillaceae</taxon>
        <taxon>Longibaculum</taxon>
    </lineage>
</organism>
<feature type="transmembrane region" description="Helical" evidence="7">
    <location>
        <begin position="145"/>
        <end position="164"/>
    </location>
</feature>
<evidence type="ECO:0000259" key="8">
    <source>
        <dbReference type="Pfam" id="PF00892"/>
    </source>
</evidence>
<name>A0A4R3Z4R2_9FIRM</name>
<dbReference type="Pfam" id="PF00892">
    <property type="entry name" value="EamA"/>
    <property type="match status" value="2"/>
</dbReference>
<evidence type="ECO:0000256" key="3">
    <source>
        <dbReference type="ARBA" id="ARBA00022475"/>
    </source>
</evidence>
<keyword evidence="5 7" id="KW-1133">Transmembrane helix</keyword>
<reference evidence="9 10" key="1">
    <citation type="submission" date="2019-03" db="EMBL/GenBank/DDBJ databases">
        <title>Genomic Encyclopedia of Type Strains, Phase IV (KMG-IV): sequencing the most valuable type-strain genomes for metagenomic binning, comparative biology and taxonomic classification.</title>
        <authorList>
            <person name="Goeker M."/>
        </authorList>
    </citation>
    <scope>NUCLEOTIDE SEQUENCE [LARGE SCALE GENOMIC DNA]</scope>
    <source>
        <strain evidence="9 10">DSM 29487</strain>
    </source>
</reference>
<evidence type="ECO:0000256" key="4">
    <source>
        <dbReference type="ARBA" id="ARBA00022692"/>
    </source>
</evidence>
<dbReference type="EMBL" id="SMCQ01000010">
    <property type="protein sequence ID" value="TCV99337.1"/>
    <property type="molecule type" value="Genomic_DNA"/>
</dbReference>
<feature type="transmembrane region" description="Helical" evidence="7">
    <location>
        <begin position="120"/>
        <end position="139"/>
    </location>
</feature>
<dbReference type="Proteomes" id="UP000295515">
    <property type="component" value="Unassembled WGS sequence"/>
</dbReference>
<feature type="transmembrane region" description="Helical" evidence="7">
    <location>
        <begin position="176"/>
        <end position="195"/>
    </location>
</feature>
<comment type="caution">
    <text evidence="9">The sequence shown here is derived from an EMBL/GenBank/DDBJ whole genome shotgun (WGS) entry which is preliminary data.</text>
</comment>
<feature type="transmembrane region" description="Helical" evidence="7">
    <location>
        <begin position="31"/>
        <end position="53"/>
    </location>
</feature>
<feature type="transmembrane region" description="Helical" evidence="7">
    <location>
        <begin position="238"/>
        <end position="256"/>
    </location>
</feature>
<dbReference type="PANTHER" id="PTHR42920">
    <property type="entry name" value="OS03G0707200 PROTEIN-RELATED"/>
    <property type="match status" value="1"/>
</dbReference>
<evidence type="ECO:0000313" key="10">
    <source>
        <dbReference type="Proteomes" id="UP000295515"/>
    </source>
</evidence>
<dbReference type="GeneID" id="98915414"/>
<dbReference type="RefSeq" id="WP_066445315.1">
    <property type="nucleotide sequence ID" value="NZ_CAUWFI010000001.1"/>
</dbReference>
<keyword evidence="10" id="KW-1185">Reference proteome</keyword>
<protein>
    <submittedName>
        <fullName evidence="9">Drug/metabolite transporter (DMT)-like permease</fullName>
    </submittedName>
</protein>
<dbReference type="SUPFAM" id="SSF103481">
    <property type="entry name" value="Multidrug resistance efflux transporter EmrE"/>
    <property type="match status" value="2"/>
</dbReference>
<dbReference type="PANTHER" id="PTHR42920:SF5">
    <property type="entry name" value="EAMA DOMAIN-CONTAINING PROTEIN"/>
    <property type="match status" value="1"/>
</dbReference>
<proteinExistence type="inferred from homology"/>
<evidence type="ECO:0000256" key="7">
    <source>
        <dbReference type="SAM" id="Phobius"/>
    </source>
</evidence>
<evidence type="ECO:0000313" key="9">
    <source>
        <dbReference type="EMBL" id="TCV99337.1"/>
    </source>
</evidence>
<gene>
    <name evidence="9" type="ORF">EDD60_11028</name>
</gene>
<evidence type="ECO:0000256" key="1">
    <source>
        <dbReference type="ARBA" id="ARBA00004651"/>
    </source>
</evidence>
<feature type="domain" description="EamA" evidence="8">
    <location>
        <begin position="7"/>
        <end position="136"/>
    </location>
</feature>
<keyword evidence="4 7" id="KW-0812">Transmembrane</keyword>
<keyword evidence="6 7" id="KW-0472">Membrane</keyword>
<feature type="domain" description="EamA" evidence="8">
    <location>
        <begin position="145"/>
        <end position="279"/>
    </location>
</feature>
<feature type="transmembrane region" description="Helical" evidence="7">
    <location>
        <begin position="262"/>
        <end position="279"/>
    </location>
</feature>
<dbReference type="InterPro" id="IPR037185">
    <property type="entry name" value="EmrE-like"/>
</dbReference>
<dbReference type="GO" id="GO:0005886">
    <property type="term" value="C:plasma membrane"/>
    <property type="evidence" value="ECO:0007669"/>
    <property type="project" value="UniProtKB-SubCell"/>
</dbReference>
<keyword evidence="3" id="KW-1003">Cell membrane</keyword>
<dbReference type="AlphaFoldDB" id="A0A4R3Z4R2"/>
<feature type="transmembrane region" description="Helical" evidence="7">
    <location>
        <begin position="94"/>
        <end position="113"/>
    </location>
</feature>
<feature type="transmembrane region" description="Helical" evidence="7">
    <location>
        <begin position="207"/>
        <end position="226"/>
    </location>
</feature>
<feature type="transmembrane region" description="Helical" evidence="7">
    <location>
        <begin position="7"/>
        <end position="25"/>
    </location>
</feature>
<dbReference type="InterPro" id="IPR000620">
    <property type="entry name" value="EamA_dom"/>
</dbReference>
<evidence type="ECO:0000256" key="6">
    <source>
        <dbReference type="ARBA" id="ARBA00023136"/>
    </source>
</evidence>
<feature type="transmembrane region" description="Helical" evidence="7">
    <location>
        <begin position="65"/>
        <end position="82"/>
    </location>
</feature>
<evidence type="ECO:0000256" key="2">
    <source>
        <dbReference type="ARBA" id="ARBA00007362"/>
    </source>
</evidence>
<comment type="similarity">
    <text evidence="2">Belongs to the EamA transporter family.</text>
</comment>
<evidence type="ECO:0000256" key="5">
    <source>
        <dbReference type="ARBA" id="ARBA00022989"/>
    </source>
</evidence>
<accession>A0A4R3Z4R2</accession>
<comment type="subcellular location">
    <subcellularLocation>
        <location evidence="1">Cell membrane</location>
        <topology evidence="1">Multi-pass membrane protein</topology>
    </subcellularLocation>
</comment>
<dbReference type="InterPro" id="IPR051258">
    <property type="entry name" value="Diverse_Substrate_Transporter"/>
</dbReference>
<sequence>MSQKVRGGLLLLTAALIWGSSFIVMKSAVDFLTPAVLLFVRFTLAAIFLSILFFKQLKNYPKDKIVGGLITGCCLFCAYYVQTWGLNFTTPGKNAFLTAVYCAIVPFLVWLFYHKRPDIYNFIAAFICVLGIGCVSLDGNLSMNIGDFLTLCGGFLYAVHILMIKKFSKDVDGGAFTTFQFIGGAFVALFMALCFEDISVVTQIRSSIFLQIFYLAFFATAVTMVCQTIGQNYTSECNASLILSLESVFGVAFSVIFYGEVLTLKVILGFVLIFVAVIISETKLAFLKKGGMIDEENC</sequence>